<organism evidence="2 3">
    <name type="scientific">Christiangramia antarctica</name>
    <dbReference type="NCBI Taxonomy" id="2058158"/>
    <lineage>
        <taxon>Bacteria</taxon>
        <taxon>Pseudomonadati</taxon>
        <taxon>Bacteroidota</taxon>
        <taxon>Flavobacteriia</taxon>
        <taxon>Flavobacteriales</taxon>
        <taxon>Flavobacteriaceae</taxon>
        <taxon>Christiangramia</taxon>
    </lineage>
</organism>
<gene>
    <name evidence="2" type="ORF">ACFSYS_03915</name>
</gene>
<keyword evidence="3" id="KW-1185">Reference proteome</keyword>
<evidence type="ECO:0000313" key="3">
    <source>
        <dbReference type="Proteomes" id="UP001597438"/>
    </source>
</evidence>
<proteinExistence type="predicted"/>
<evidence type="ECO:0000313" key="2">
    <source>
        <dbReference type="EMBL" id="MFD2832420.1"/>
    </source>
</evidence>
<dbReference type="EMBL" id="JBHUOJ010000008">
    <property type="protein sequence ID" value="MFD2832420.1"/>
    <property type="molecule type" value="Genomic_DNA"/>
</dbReference>
<sequence length="50" mass="5662">MFKVSLFIPCFIDQLYPEASKASLNLLEKVGCDVVFLENVLCAGQRLRKN</sequence>
<dbReference type="RefSeq" id="WP_251741890.1">
    <property type="nucleotide sequence ID" value="NZ_JBHUOJ010000008.1"/>
</dbReference>
<accession>A0ABW5X2E0</accession>
<evidence type="ECO:0000259" key="1">
    <source>
        <dbReference type="Pfam" id="PF02754"/>
    </source>
</evidence>
<feature type="domain" description="Cysteine-rich" evidence="1">
    <location>
        <begin position="4"/>
        <end position="46"/>
    </location>
</feature>
<dbReference type="Proteomes" id="UP001597438">
    <property type="component" value="Unassembled WGS sequence"/>
</dbReference>
<dbReference type="Pfam" id="PF02754">
    <property type="entry name" value="CCG"/>
    <property type="match status" value="1"/>
</dbReference>
<dbReference type="InterPro" id="IPR004017">
    <property type="entry name" value="Cys_rich_dom"/>
</dbReference>
<protein>
    <submittedName>
        <fullName evidence="2">Heterodisulfide reductase-related iron-sulfur binding cluster</fullName>
    </submittedName>
</protein>
<name>A0ABW5X2E0_9FLAO</name>
<dbReference type="PANTHER" id="PTHR30296">
    <property type="entry name" value="UNCHARACTERIZED PROTEIN YKGE"/>
    <property type="match status" value="1"/>
</dbReference>
<comment type="caution">
    <text evidence="2">The sequence shown here is derived from an EMBL/GenBank/DDBJ whole genome shotgun (WGS) entry which is preliminary data.</text>
</comment>
<reference evidence="3" key="1">
    <citation type="journal article" date="2019" name="Int. J. Syst. Evol. Microbiol.">
        <title>The Global Catalogue of Microorganisms (GCM) 10K type strain sequencing project: providing services to taxonomists for standard genome sequencing and annotation.</title>
        <authorList>
            <consortium name="The Broad Institute Genomics Platform"/>
            <consortium name="The Broad Institute Genome Sequencing Center for Infectious Disease"/>
            <person name="Wu L."/>
            <person name="Ma J."/>
        </authorList>
    </citation>
    <scope>NUCLEOTIDE SEQUENCE [LARGE SCALE GENOMIC DNA]</scope>
    <source>
        <strain evidence="3">KCTC 52925</strain>
    </source>
</reference>
<dbReference type="PANTHER" id="PTHR30296:SF0">
    <property type="entry name" value="LACTATE UTILIZATION PROTEIN A"/>
    <property type="match status" value="1"/>
</dbReference>